<feature type="domain" description="Glycoside hydrolase family 20 catalytic" evidence="9">
    <location>
        <begin position="272"/>
        <end position="619"/>
    </location>
</feature>
<keyword evidence="5" id="KW-0326">Glycosidase</keyword>
<evidence type="ECO:0000256" key="2">
    <source>
        <dbReference type="ARBA" id="ARBA00006285"/>
    </source>
</evidence>
<dbReference type="InterPro" id="IPR015882">
    <property type="entry name" value="HEX_bac_N"/>
</dbReference>
<gene>
    <name evidence="11" type="ORF">SAMN05216452_2779</name>
</gene>
<dbReference type="InterPro" id="IPR025705">
    <property type="entry name" value="Beta_hexosaminidase_sua/sub"/>
</dbReference>
<dbReference type="PANTHER" id="PTHR22600">
    <property type="entry name" value="BETA-HEXOSAMINIDASE"/>
    <property type="match status" value="1"/>
</dbReference>
<dbReference type="Gene3D" id="3.30.379.10">
    <property type="entry name" value="Chitobiase/beta-hexosaminidase domain 2-like"/>
    <property type="match status" value="1"/>
</dbReference>
<evidence type="ECO:0000313" key="12">
    <source>
        <dbReference type="Proteomes" id="UP000199064"/>
    </source>
</evidence>
<organism evidence="11 12">
    <name type="scientific">Nitratireductor aquibiodomus</name>
    <dbReference type="NCBI Taxonomy" id="204799"/>
    <lineage>
        <taxon>Bacteria</taxon>
        <taxon>Pseudomonadati</taxon>
        <taxon>Pseudomonadota</taxon>
        <taxon>Alphaproteobacteria</taxon>
        <taxon>Hyphomicrobiales</taxon>
        <taxon>Phyllobacteriaceae</taxon>
        <taxon>Nitratireductor</taxon>
    </lineage>
</organism>
<reference evidence="12" key="1">
    <citation type="submission" date="2016-10" db="EMBL/GenBank/DDBJ databases">
        <authorList>
            <person name="Varghese N."/>
            <person name="Submissions S."/>
        </authorList>
    </citation>
    <scope>NUCLEOTIDE SEQUENCE [LARGE SCALE GENOMIC DNA]</scope>
    <source>
        <strain evidence="12">ES.061</strain>
    </source>
</reference>
<evidence type="ECO:0000259" key="9">
    <source>
        <dbReference type="Pfam" id="PF00728"/>
    </source>
</evidence>
<evidence type="ECO:0000256" key="8">
    <source>
        <dbReference type="PIRSR" id="PIRSR625705-1"/>
    </source>
</evidence>
<dbReference type="SUPFAM" id="SSF51445">
    <property type="entry name" value="(Trans)glycosidases"/>
    <property type="match status" value="1"/>
</dbReference>
<comment type="catalytic activity">
    <reaction evidence="1">
        <text>Hydrolysis of terminal non-reducing N-acetyl-D-hexosamine residues in N-acetyl-beta-D-hexosaminides.</text>
        <dbReference type="EC" id="3.2.1.52"/>
    </reaction>
</comment>
<dbReference type="Gene3D" id="3.20.20.80">
    <property type="entry name" value="Glycosidases"/>
    <property type="match status" value="1"/>
</dbReference>
<dbReference type="EC" id="3.2.1.52" evidence="3"/>
<evidence type="ECO:0000256" key="4">
    <source>
        <dbReference type="ARBA" id="ARBA00022801"/>
    </source>
</evidence>
<evidence type="ECO:0000259" key="10">
    <source>
        <dbReference type="Pfam" id="PF02838"/>
    </source>
</evidence>
<proteinExistence type="inferred from homology"/>
<accession>A0A1H4LDT9</accession>
<dbReference type="Proteomes" id="UP000199064">
    <property type="component" value="Unassembled WGS sequence"/>
</dbReference>
<dbReference type="EMBL" id="FNSL01000001">
    <property type="protein sequence ID" value="SEB68850.1"/>
    <property type="molecule type" value="Genomic_DNA"/>
</dbReference>
<dbReference type="GO" id="GO:0016020">
    <property type="term" value="C:membrane"/>
    <property type="evidence" value="ECO:0007669"/>
    <property type="project" value="TreeGrafter"/>
</dbReference>
<dbReference type="GO" id="GO:0004563">
    <property type="term" value="F:beta-N-acetylhexosaminidase activity"/>
    <property type="evidence" value="ECO:0007669"/>
    <property type="project" value="UniProtKB-EC"/>
</dbReference>
<dbReference type="PRINTS" id="PR00738">
    <property type="entry name" value="GLHYDRLASE20"/>
</dbReference>
<feature type="domain" description="Beta-hexosaminidase bacterial type N-terminal" evidence="10">
    <location>
        <begin position="145"/>
        <end position="252"/>
    </location>
</feature>
<keyword evidence="12" id="KW-1185">Reference proteome</keyword>
<protein>
    <recommendedName>
        <fullName evidence="3">beta-N-acetylhexosaminidase</fullName>
        <ecNumber evidence="3">3.2.1.52</ecNumber>
    </recommendedName>
    <alternativeName>
        <fullName evidence="6">Beta-N-acetylhexosaminidase</fullName>
    </alternativeName>
    <alternativeName>
        <fullName evidence="7">N-acetyl-beta-glucosaminidase</fullName>
    </alternativeName>
</protein>
<dbReference type="InterPro" id="IPR017853">
    <property type="entry name" value="GH"/>
</dbReference>
<comment type="similarity">
    <text evidence="2">Belongs to the glycosyl hydrolase 20 family.</text>
</comment>
<feature type="active site" description="Proton donor" evidence="8">
    <location>
        <position position="447"/>
    </location>
</feature>
<name>A0A1H4LDT9_9HYPH</name>
<dbReference type="RefSeq" id="WP_090329181.1">
    <property type="nucleotide sequence ID" value="NZ_FNSL01000001.1"/>
</dbReference>
<dbReference type="GO" id="GO:0005975">
    <property type="term" value="P:carbohydrate metabolic process"/>
    <property type="evidence" value="ECO:0007669"/>
    <property type="project" value="InterPro"/>
</dbReference>
<dbReference type="SUPFAM" id="SSF55545">
    <property type="entry name" value="beta-N-acetylhexosaminidase-like domain"/>
    <property type="match status" value="1"/>
</dbReference>
<keyword evidence="4" id="KW-0378">Hydrolase</keyword>
<evidence type="ECO:0000256" key="1">
    <source>
        <dbReference type="ARBA" id="ARBA00001231"/>
    </source>
</evidence>
<evidence type="ECO:0000313" key="11">
    <source>
        <dbReference type="EMBL" id="SEB68850.1"/>
    </source>
</evidence>
<evidence type="ECO:0000256" key="7">
    <source>
        <dbReference type="ARBA" id="ARBA00033000"/>
    </source>
</evidence>
<dbReference type="InterPro" id="IPR015883">
    <property type="entry name" value="Glyco_hydro_20_cat"/>
</dbReference>
<dbReference type="Pfam" id="PF00728">
    <property type="entry name" value="Glyco_hydro_20"/>
    <property type="match status" value="1"/>
</dbReference>
<evidence type="ECO:0000256" key="3">
    <source>
        <dbReference type="ARBA" id="ARBA00012663"/>
    </source>
</evidence>
<dbReference type="InterPro" id="IPR029018">
    <property type="entry name" value="Hex-like_dom2"/>
</dbReference>
<dbReference type="GO" id="GO:0030203">
    <property type="term" value="P:glycosaminoglycan metabolic process"/>
    <property type="evidence" value="ECO:0007669"/>
    <property type="project" value="TreeGrafter"/>
</dbReference>
<sequence length="643" mass="70913">MPNSHACRLLTNWDAERRVIELKLEMTEGAPISGAQLATTSLFRIHPDCEIEGATLADQLSNYHVFLQPKGAVLAPGESWVIRADRLSHVLRHYTYGPKSAHLILKDGTTCPVDVEPMTLNGVPGEPNWEKLEQTALPEGAAPISVIPAPLDVQVDGRRDTAQPLVPAAEASLTAQKAFSAVRALAGRLFADEEPLFGHGAGHVVATAEDPGLPDGGYEIAFDAEGIALTAGDEHGFRHGFITLGQMLRGARLRPDEFTLPETGIVRDRPRFGWRGAHLDVARQFYVMQDLVDFLDCLAWNKLNHFHMHLNDDEAWRLEIPGWPALTARTAFRGGDELLPPLLGTPSERSGGFYTGDDIRALVAHAAGLGIEIIPEIDIPGHCYCVLRALPQLCDPGENRIYYRSVQYFPNNALNPAVDATWNFLGDVFDTLVELFPARYIHAGADEVAEGAWLESPLARTLGEKLFGKVETFSLQSYFLKRVQEMLRERGRDIAVWEEGALGGGLEVDGALLVAWKESKSGRALAEQGYRVVLAPAEHYYLDIARSTEWWEPGASWAGTVTLRDTYDYEPGGDWPDELKGQLAGVQTCLWSENLATPGLFAHLVYPRISAMAETAWSASERKDFDRFRAIQDLMPVSHRTVA</sequence>
<dbReference type="AlphaFoldDB" id="A0A1H4LDT9"/>
<dbReference type="Pfam" id="PF02838">
    <property type="entry name" value="Glyco_hydro_20b"/>
    <property type="match status" value="1"/>
</dbReference>
<evidence type="ECO:0000256" key="5">
    <source>
        <dbReference type="ARBA" id="ARBA00023295"/>
    </source>
</evidence>
<dbReference type="PANTHER" id="PTHR22600:SF57">
    <property type="entry name" value="BETA-N-ACETYLHEXOSAMINIDASE"/>
    <property type="match status" value="1"/>
</dbReference>
<evidence type="ECO:0000256" key="6">
    <source>
        <dbReference type="ARBA" id="ARBA00030512"/>
    </source>
</evidence>